<gene>
    <name evidence="3" type="ORF">ANTHELSMS3_00792</name>
</gene>
<dbReference type="OrthoDB" id="9790710at2"/>
<evidence type="ECO:0000259" key="2">
    <source>
        <dbReference type="Pfam" id="PF00534"/>
    </source>
</evidence>
<dbReference type="Pfam" id="PF00534">
    <property type="entry name" value="Glycos_transf_1"/>
    <property type="match status" value="1"/>
</dbReference>
<protein>
    <submittedName>
        <fullName evidence="3">Glycosyl transferases group 1</fullName>
    </submittedName>
</protein>
<name>A0A222E003_9RHOB</name>
<dbReference type="GO" id="GO:0016757">
    <property type="term" value="F:glycosyltransferase activity"/>
    <property type="evidence" value="ECO:0007669"/>
    <property type="project" value="InterPro"/>
</dbReference>
<sequence length="395" mass="44044">MVTTQRNRLLDLTRLTSRAGRPLTGVDRVEFAYLTHMLRHGPLWGLVRTSLGYVLLDAVGCAAFRDKVLSGDWGPADRLSRIKRGLDPMRAHAESDLRRICTARCLPLRLSPMLRRHLPPGITYVNTGHTNLTDRVLSALRSIGARVSVFVHDTIPLDVPQYQRLGTVEKFRHFLTRAAESADLIICNSHQTETDLGRHLAEDRVPPTISAPLGLDLTQPTVAPQGPWTTPYFVTLGTIEPRKNHALLLDLWDDIPDAHLLICGSRGWENHAVFDRLDTRPPRVHELPGLDDGQVAALLQRSAGLLFPSFAEGYGLPPVEAAALGAPVLVNDLPIYREVLGDIPVYANVSDRYLWRKEINRMAADHPSDQTRAEQAQRFAPPTWEAHFKAVLTLT</sequence>
<reference evidence="3 4" key="1">
    <citation type="submission" date="2017-07" db="EMBL/GenBank/DDBJ databases">
        <title>Genome Sequence of Antarctobacter heliothermus Strain SMS3 Isolated from a culture of the Diatom Skeletonema marinoi.</title>
        <authorList>
            <person name="Topel M."/>
            <person name="Pinder M.I.M."/>
            <person name="Johansson O.N."/>
            <person name="Kourtchenko O."/>
            <person name="Godhe A."/>
            <person name="Clarke A.K."/>
        </authorList>
    </citation>
    <scope>NUCLEOTIDE SEQUENCE [LARGE SCALE GENOMIC DNA]</scope>
    <source>
        <strain evidence="3 4">SMS3</strain>
    </source>
</reference>
<feature type="domain" description="Glycosyl transferase family 1" evidence="2">
    <location>
        <begin position="230"/>
        <end position="342"/>
    </location>
</feature>
<dbReference type="KEGG" id="aht:ANTHELSMS3_00792"/>
<proteinExistence type="predicted"/>
<dbReference type="Proteomes" id="UP000203589">
    <property type="component" value="Chromosome"/>
</dbReference>
<dbReference type="PANTHER" id="PTHR46401">
    <property type="entry name" value="GLYCOSYLTRANSFERASE WBBK-RELATED"/>
    <property type="match status" value="1"/>
</dbReference>
<dbReference type="InterPro" id="IPR001296">
    <property type="entry name" value="Glyco_trans_1"/>
</dbReference>
<dbReference type="SUPFAM" id="SSF53756">
    <property type="entry name" value="UDP-Glycosyltransferase/glycogen phosphorylase"/>
    <property type="match status" value="1"/>
</dbReference>
<keyword evidence="1 3" id="KW-0808">Transferase</keyword>
<evidence type="ECO:0000256" key="1">
    <source>
        <dbReference type="ARBA" id="ARBA00022679"/>
    </source>
</evidence>
<evidence type="ECO:0000313" key="3">
    <source>
        <dbReference type="EMBL" id="ASP19510.1"/>
    </source>
</evidence>
<organism evidence="3 4">
    <name type="scientific">Antarctobacter heliothermus</name>
    <dbReference type="NCBI Taxonomy" id="74033"/>
    <lineage>
        <taxon>Bacteria</taxon>
        <taxon>Pseudomonadati</taxon>
        <taxon>Pseudomonadota</taxon>
        <taxon>Alphaproteobacteria</taxon>
        <taxon>Rhodobacterales</taxon>
        <taxon>Roseobacteraceae</taxon>
        <taxon>Antarctobacter</taxon>
    </lineage>
</organism>
<dbReference type="EMBL" id="CP022540">
    <property type="protein sequence ID" value="ASP19510.1"/>
    <property type="molecule type" value="Genomic_DNA"/>
</dbReference>
<keyword evidence="4" id="KW-1185">Reference proteome</keyword>
<dbReference type="PANTHER" id="PTHR46401:SF2">
    <property type="entry name" value="GLYCOSYLTRANSFERASE WBBK-RELATED"/>
    <property type="match status" value="1"/>
</dbReference>
<accession>A0A222E003</accession>
<dbReference type="AlphaFoldDB" id="A0A222E003"/>
<dbReference type="Gene3D" id="3.40.50.2000">
    <property type="entry name" value="Glycogen Phosphorylase B"/>
    <property type="match status" value="1"/>
</dbReference>
<dbReference type="CDD" id="cd03809">
    <property type="entry name" value="GT4_MtfB-like"/>
    <property type="match status" value="1"/>
</dbReference>
<evidence type="ECO:0000313" key="4">
    <source>
        <dbReference type="Proteomes" id="UP000203589"/>
    </source>
</evidence>
<dbReference type="RefSeq" id="WP_094033740.1">
    <property type="nucleotide sequence ID" value="NZ_CP022540.1"/>
</dbReference>